<dbReference type="InterPro" id="IPR012337">
    <property type="entry name" value="RNaseH-like_sf"/>
</dbReference>
<keyword evidence="4" id="KW-1185">Reference proteome</keyword>
<dbReference type="Pfam" id="PF08699">
    <property type="entry name" value="ArgoL1"/>
    <property type="match status" value="1"/>
</dbReference>
<dbReference type="InterPro" id="IPR045246">
    <property type="entry name" value="Piwi_ago-like"/>
</dbReference>
<dbReference type="SMART" id="SM01163">
    <property type="entry name" value="DUF1785"/>
    <property type="match status" value="1"/>
</dbReference>
<feature type="domain" description="Piwi" evidence="2">
    <location>
        <begin position="537"/>
        <end position="835"/>
    </location>
</feature>
<evidence type="ECO:0000259" key="1">
    <source>
        <dbReference type="PROSITE" id="PS50821"/>
    </source>
</evidence>
<dbReference type="InterPro" id="IPR003100">
    <property type="entry name" value="PAZ_dom"/>
</dbReference>
<dbReference type="OrthoDB" id="10252740at2759"/>
<dbReference type="CDD" id="cd02846">
    <property type="entry name" value="PAZ_argonaute_like"/>
    <property type="match status" value="1"/>
</dbReference>
<sequence>HIETVGVRRQGAGTAGRAVTIRVNAFEATVPDEVIRHYDAIEDDKLPPRVNMRVWTTLMEDIAPDVFKNGKIPFDGKKNAYATYDLPLGPTNSASFQIPFAPTKAGKAPKIRHVKVTKVSEINAEFVSSCLNISLGVKLTIYLRLLHRFIAGKQSQDNTVSTAIMALNVAIQMEPKRNYPFNSRSFFTPDGAHQIGKGLELWRGYFQSIRPAAGRMYVNVDIATGLMYKPGPVISVALEYFEWRSQDVNRLNDLTSNDRQRLQLSRFLLGARITLTYGPKREFSVKGLSKNGASTASFKDREGKTITVSNYFRSLGKPLRFPDFPCIEVRHFGIFILTSLFVIPFQIGNGALIPMELCNIIPGQFCRRPIPSDKTSDMVDFSKAPPAQRLNMINEKGRQLLSYGQSEYVRQFGINISDSVMELRARILETPVVRYANPRDAVTPRDGSWNLRNQKLFKPVEIGDWALVVFEERRFSFEDAKAMAKDFVENAKILGIKFTGSTEVPLIEQKSSQSNISAALKAVGMKIFQKTKKPPSLMVAVLPDMGNTGLYTAIKHFGDIEMGVATQCLKAGKCKRAKPQYWANVLLKVNAKMGGVNSILQQDPLVDPNQPTMVMGADVKHPSPGTVGKPSFSALVASTDPQCSHYTAVARAQTGRQEIIEDLKEMCLEAFDAARQKGSRPPTRIIFYRDGVSEGQFAQVLQDEVPLIKAACKEKNINAKLTFIIVGKRHHIRFFPMENQGDKTGNCIAGTTVDTGIAHPTEFDYYQLTHGGLLGTSRPAHYSVLVDENRFTPDGLQKISFALCHVYARATRSVSIPAPVYYADIVCARSNTHYEPTEFGYGDDDTVIPSGSIEGALQKSKDGFKRLHRNMMNRMYFM</sequence>
<dbReference type="SMART" id="SM00950">
    <property type="entry name" value="Piwi"/>
    <property type="match status" value="1"/>
</dbReference>
<dbReference type="CDD" id="cd04657">
    <property type="entry name" value="Piwi_ago-like"/>
    <property type="match status" value="1"/>
</dbReference>
<dbReference type="SUPFAM" id="SSF53098">
    <property type="entry name" value="Ribonuclease H-like"/>
    <property type="match status" value="1"/>
</dbReference>
<dbReference type="PROSITE" id="PS50822">
    <property type="entry name" value="PIWI"/>
    <property type="match status" value="1"/>
</dbReference>
<reference evidence="3 4" key="1">
    <citation type="journal article" date="2018" name="Evol. Lett.">
        <title>Horizontal gene cluster transfer increased hallucinogenic mushroom diversity.</title>
        <authorList>
            <person name="Reynolds H.T."/>
            <person name="Vijayakumar V."/>
            <person name="Gluck-Thaler E."/>
            <person name="Korotkin H.B."/>
            <person name="Matheny P.B."/>
            <person name="Slot J.C."/>
        </authorList>
    </citation>
    <scope>NUCLEOTIDE SEQUENCE [LARGE SCALE GENOMIC DNA]</scope>
    <source>
        <strain evidence="3 4">2629</strain>
    </source>
</reference>
<protein>
    <recommendedName>
        <fullName evidence="5">Piwi domain-containing protein</fullName>
    </recommendedName>
</protein>
<dbReference type="PROSITE" id="PS50821">
    <property type="entry name" value="PAZ"/>
    <property type="match status" value="1"/>
</dbReference>
<gene>
    <name evidence="3" type="ORF">CVT24_007534</name>
</gene>
<accession>A0A409W5N7</accession>
<evidence type="ECO:0000313" key="3">
    <source>
        <dbReference type="EMBL" id="PPQ73788.1"/>
    </source>
</evidence>
<dbReference type="InParanoid" id="A0A409W5N7"/>
<dbReference type="Proteomes" id="UP000284842">
    <property type="component" value="Unassembled WGS sequence"/>
</dbReference>
<dbReference type="STRING" id="181874.A0A409W5N7"/>
<organism evidence="3 4">
    <name type="scientific">Panaeolus cyanescens</name>
    <dbReference type="NCBI Taxonomy" id="181874"/>
    <lineage>
        <taxon>Eukaryota</taxon>
        <taxon>Fungi</taxon>
        <taxon>Dikarya</taxon>
        <taxon>Basidiomycota</taxon>
        <taxon>Agaricomycotina</taxon>
        <taxon>Agaricomycetes</taxon>
        <taxon>Agaricomycetidae</taxon>
        <taxon>Agaricales</taxon>
        <taxon>Agaricineae</taxon>
        <taxon>Galeropsidaceae</taxon>
        <taxon>Panaeolus</taxon>
    </lineage>
</organism>
<dbReference type="Pfam" id="PF16486">
    <property type="entry name" value="ArgoN"/>
    <property type="match status" value="1"/>
</dbReference>
<dbReference type="InterPro" id="IPR032473">
    <property type="entry name" value="Argonaute_Mid_dom"/>
</dbReference>
<evidence type="ECO:0008006" key="5">
    <source>
        <dbReference type="Google" id="ProtNLM"/>
    </source>
</evidence>
<dbReference type="Gene3D" id="2.170.260.10">
    <property type="entry name" value="paz domain"/>
    <property type="match status" value="1"/>
</dbReference>
<dbReference type="Gene3D" id="3.30.420.10">
    <property type="entry name" value="Ribonuclease H-like superfamily/Ribonuclease H"/>
    <property type="match status" value="1"/>
</dbReference>
<dbReference type="GO" id="GO:0003723">
    <property type="term" value="F:RNA binding"/>
    <property type="evidence" value="ECO:0007669"/>
    <property type="project" value="InterPro"/>
</dbReference>
<feature type="non-terminal residue" evidence="3">
    <location>
        <position position="1"/>
    </location>
</feature>
<dbReference type="AlphaFoldDB" id="A0A409W5N7"/>
<dbReference type="PANTHER" id="PTHR22891">
    <property type="entry name" value="EUKARYOTIC TRANSLATION INITIATION FACTOR 2C"/>
    <property type="match status" value="1"/>
</dbReference>
<dbReference type="SUPFAM" id="SSF101690">
    <property type="entry name" value="PAZ domain"/>
    <property type="match status" value="1"/>
</dbReference>
<dbReference type="InterPro" id="IPR003165">
    <property type="entry name" value="Piwi"/>
</dbReference>
<dbReference type="FunCoup" id="A0A409W5N7">
    <property type="interactions" value="219"/>
</dbReference>
<dbReference type="EMBL" id="NHTK01005796">
    <property type="protein sequence ID" value="PPQ73788.1"/>
    <property type="molecule type" value="Genomic_DNA"/>
</dbReference>
<dbReference type="InterPro" id="IPR036397">
    <property type="entry name" value="RNaseH_sf"/>
</dbReference>
<evidence type="ECO:0000259" key="2">
    <source>
        <dbReference type="PROSITE" id="PS50822"/>
    </source>
</evidence>
<dbReference type="InterPro" id="IPR014811">
    <property type="entry name" value="ArgoL1"/>
</dbReference>
<dbReference type="InterPro" id="IPR032474">
    <property type="entry name" value="Argonaute_N"/>
</dbReference>
<evidence type="ECO:0000313" key="4">
    <source>
        <dbReference type="Proteomes" id="UP000284842"/>
    </source>
</evidence>
<dbReference type="Gene3D" id="3.40.50.2300">
    <property type="match status" value="1"/>
</dbReference>
<feature type="domain" description="PAZ" evidence="1">
    <location>
        <begin position="246"/>
        <end position="362"/>
    </location>
</feature>
<proteinExistence type="predicted"/>
<dbReference type="InterPro" id="IPR032472">
    <property type="entry name" value="ArgoL2"/>
</dbReference>
<dbReference type="InterPro" id="IPR036085">
    <property type="entry name" value="PAZ_dom_sf"/>
</dbReference>
<comment type="caution">
    <text evidence="3">The sequence shown here is derived from an EMBL/GenBank/DDBJ whole genome shotgun (WGS) entry which is preliminary data.</text>
</comment>
<dbReference type="Pfam" id="PF16487">
    <property type="entry name" value="ArgoMid"/>
    <property type="match status" value="1"/>
</dbReference>
<dbReference type="Pfam" id="PF16488">
    <property type="entry name" value="ArgoL2"/>
    <property type="match status" value="1"/>
</dbReference>
<dbReference type="Pfam" id="PF02170">
    <property type="entry name" value="PAZ"/>
    <property type="match status" value="1"/>
</dbReference>
<name>A0A409W5N7_9AGAR</name>
<dbReference type="Pfam" id="PF02171">
    <property type="entry name" value="Piwi"/>
    <property type="match status" value="1"/>
</dbReference>